<gene>
    <name evidence="3" type="ORF">E6K80_00445</name>
</gene>
<dbReference type="AlphaFoldDB" id="A0A538UBV7"/>
<dbReference type="EMBL" id="VBPA01000011">
    <property type="protein sequence ID" value="TMQ73317.1"/>
    <property type="molecule type" value="Genomic_DNA"/>
</dbReference>
<protein>
    <submittedName>
        <fullName evidence="3">DUF2779 domain-containing protein</fullName>
    </submittedName>
</protein>
<feature type="compositionally biased region" description="Basic and acidic residues" evidence="1">
    <location>
        <begin position="1"/>
        <end position="23"/>
    </location>
</feature>
<dbReference type="Pfam" id="PF11074">
    <property type="entry name" value="DUF2779"/>
    <property type="match status" value="1"/>
</dbReference>
<feature type="domain" description="DUF2779" evidence="2">
    <location>
        <begin position="411"/>
        <end position="531"/>
    </location>
</feature>
<proteinExistence type="predicted"/>
<comment type="caution">
    <text evidence="3">The sequence shown here is derived from an EMBL/GenBank/DDBJ whole genome shotgun (WGS) entry which is preliminary data.</text>
</comment>
<dbReference type="Proteomes" id="UP000319836">
    <property type="component" value="Unassembled WGS sequence"/>
</dbReference>
<evidence type="ECO:0000313" key="4">
    <source>
        <dbReference type="Proteomes" id="UP000319836"/>
    </source>
</evidence>
<evidence type="ECO:0000256" key="1">
    <source>
        <dbReference type="SAM" id="MobiDB-lite"/>
    </source>
</evidence>
<organism evidence="3 4">
    <name type="scientific">Eiseniibacteriota bacterium</name>
    <dbReference type="NCBI Taxonomy" id="2212470"/>
    <lineage>
        <taxon>Bacteria</taxon>
        <taxon>Candidatus Eiseniibacteriota</taxon>
    </lineage>
</organism>
<sequence length="607" mass="67682">MTSAEAREGESRRRGSARERESEFEAAGQVEPGPLGDWESQCSTPAIPAARGHNEAAIERACGKPFAGRPILHLGRSGVDRNSRDEPPYLGSAIGSEVVVRRTRRGLGYHARMDPLLREPRLSKSRYLYGLQCHKQLWWRVHDPDAIELVPSLETRARFEEGHRVGKRARRHLPGGVMIRGRYDDLGGRAEVTRAALAGGAHRLYEAAFVASDTYVAVDILDRLEKGFALIEVKASVRPRLHHVQDAAVQTWVARASGLEVTRVEIMHLDPECAHPDLDRLFVREDVTDAVTEMLPDITAALAAQKRVLEGPRPEVAIGPHCTSPHRCPFMRRCWAGIPPHHVTSLYRAGALGFELMAAGYRMVGEIDRVPEGVELDPAALRQIRAVRENRLVIEPGLERALEIFEPPLAFLDFETVSPAIPVWPGCHPFDPVPVQFSVRLERGAEEEEIGWLAIEGEDPRPELARRLIEACRSARTMVAYHADFEADVIEHLESAVPERAAELAELRGRLRDPLPILRAYVYHPGFAGRFGLKWVAPVLAPDVRYDGAVAAGGAASVLLERLILEGRPDDLFDRERVRESLVRYCALDTFATRRVVERMRELAVTS</sequence>
<evidence type="ECO:0000259" key="2">
    <source>
        <dbReference type="Pfam" id="PF11074"/>
    </source>
</evidence>
<feature type="region of interest" description="Disordered" evidence="1">
    <location>
        <begin position="1"/>
        <end position="46"/>
    </location>
</feature>
<name>A0A538UBV7_UNCEI</name>
<reference evidence="3 4" key="1">
    <citation type="journal article" date="2019" name="Nat. Microbiol.">
        <title>Mediterranean grassland soil C-N compound turnover is dependent on rainfall and depth, and is mediated by genomically divergent microorganisms.</title>
        <authorList>
            <person name="Diamond S."/>
            <person name="Andeer P.F."/>
            <person name="Li Z."/>
            <person name="Crits-Christoph A."/>
            <person name="Burstein D."/>
            <person name="Anantharaman K."/>
            <person name="Lane K.R."/>
            <person name="Thomas B.C."/>
            <person name="Pan C."/>
            <person name="Northen T.R."/>
            <person name="Banfield J.F."/>
        </authorList>
    </citation>
    <scope>NUCLEOTIDE SEQUENCE [LARGE SCALE GENOMIC DNA]</scope>
    <source>
        <strain evidence="3">WS_10</strain>
    </source>
</reference>
<dbReference type="InterPro" id="IPR021301">
    <property type="entry name" value="DUF2779"/>
</dbReference>
<evidence type="ECO:0000313" key="3">
    <source>
        <dbReference type="EMBL" id="TMQ73317.1"/>
    </source>
</evidence>
<accession>A0A538UBV7</accession>